<reference evidence="1" key="1">
    <citation type="submission" date="2018-05" db="EMBL/GenBank/DDBJ databases">
        <authorList>
            <person name="Lanie J.A."/>
            <person name="Ng W.-L."/>
            <person name="Kazmierczak K.M."/>
            <person name="Andrzejewski T.M."/>
            <person name="Davidsen T.M."/>
            <person name="Wayne K.J."/>
            <person name="Tettelin H."/>
            <person name="Glass J.I."/>
            <person name="Rusch D."/>
            <person name="Podicherti R."/>
            <person name="Tsui H.-C.T."/>
            <person name="Winkler M.E."/>
        </authorList>
    </citation>
    <scope>NUCLEOTIDE SEQUENCE</scope>
</reference>
<gene>
    <name evidence="1" type="ORF">METZ01_LOCUS210730</name>
</gene>
<dbReference type="EMBL" id="UINC01047952">
    <property type="protein sequence ID" value="SVB57876.1"/>
    <property type="molecule type" value="Genomic_DNA"/>
</dbReference>
<name>A0A382F4C6_9ZZZZ</name>
<sequence length="27" mass="3361">MIRYIYVTIFSKIDFFMQKKEFRASVV</sequence>
<accession>A0A382F4C6</accession>
<protein>
    <submittedName>
        <fullName evidence="1">Uncharacterized protein</fullName>
    </submittedName>
</protein>
<dbReference type="AlphaFoldDB" id="A0A382F4C6"/>
<proteinExistence type="predicted"/>
<organism evidence="1">
    <name type="scientific">marine metagenome</name>
    <dbReference type="NCBI Taxonomy" id="408172"/>
    <lineage>
        <taxon>unclassified sequences</taxon>
        <taxon>metagenomes</taxon>
        <taxon>ecological metagenomes</taxon>
    </lineage>
</organism>
<evidence type="ECO:0000313" key="1">
    <source>
        <dbReference type="EMBL" id="SVB57876.1"/>
    </source>
</evidence>